<keyword evidence="6 9" id="KW-0067">ATP-binding</keyword>
<dbReference type="EMBL" id="WUUK01000002">
    <property type="protein sequence ID" value="MXQ51037.1"/>
    <property type="molecule type" value="Genomic_DNA"/>
</dbReference>
<evidence type="ECO:0000256" key="1">
    <source>
        <dbReference type="ARBA" id="ARBA00004202"/>
    </source>
</evidence>
<dbReference type="GO" id="GO:0005524">
    <property type="term" value="F:ATP binding"/>
    <property type="evidence" value="ECO:0007669"/>
    <property type="project" value="UniProtKB-KW"/>
</dbReference>
<comment type="similarity">
    <text evidence="2">Belongs to the ABC transporter superfamily.</text>
</comment>
<dbReference type="Pfam" id="PF00005">
    <property type="entry name" value="ABC_tran"/>
    <property type="match status" value="1"/>
</dbReference>
<keyword evidence="3" id="KW-0813">Transport</keyword>
<dbReference type="PROSITE" id="PS50893">
    <property type="entry name" value="ABC_TRANSPORTER_2"/>
    <property type="match status" value="1"/>
</dbReference>
<evidence type="ECO:0000256" key="5">
    <source>
        <dbReference type="ARBA" id="ARBA00022741"/>
    </source>
</evidence>
<dbReference type="GO" id="GO:0016887">
    <property type="term" value="F:ATP hydrolysis activity"/>
    <property type="evidence" value="ECO:0007669"/>
    <property type="project" value="InterPro"/>
</dbReference>
<name>A0A6N8U125_9STAP</name>
<keyword evidence="7" id="KW-0472">Membrane</keyword>
<dbReference type="Gene3D" id="3.40.50.300">
    <property type="entry name" value="P-loop containing nucleotide triphosphate hydrolases"/>
    <property type="match status" value="1"/>
</dbReference>
<dbReference type="SUPFAM" id="SSF52540">
    <property type="entry name" value="P-loop containing nucleoside triphosphate hydrolases"/>
    <property type="match status" value="1"/>
</dbReference>
<dbReference type="PROSITE" id="PS00211">
    <property type="entry name" value="ABC_TRANSPORTER_1"/>
    <property type="match status" value="1"/>
</dbReference>
<dbReference type="GO" id="GO:0005886">
    <property type="term" value="C:plasma membrane"/>
    <property type="evidence" value="ECO:0007669"/>
    <property type="project" value="UniProtKB-SubCell"/>
</dbReference>
<comment type="subcellular location">
    <subcellularLocation>
        <location evidence="1">Cell membrane</location>
        <topology evidence="1">Peripheral membrane protein</topology>
    </subcellularLocation>
</comment>
<dbReference type="Proteomes" id="UP000436284">
    <property type="component" value="Unassembled WGS sequence"/>
</dbReference>
<proteinExistence type="inferred from homology"/>
<keyword evidence="4" id="KW-1003">Cell membrane</keyword>
<evidence type="ECO:0000259" key="8">
    <source>
        <dbReference type="PROSITE" id="PS50893"/>
    </source>
</evidence>
<sequence>MAKLLEVNNLQTGFKNSNDTLKVVRGIDFHLEEGEILGIVGESGSGKSVTALSIMRLLHDTPGEILSGEVNYKGTDLTKLTEKQMRKYRGKEVSMIFQEPMTTLNPVLKIGRQMKEVILLHTELNRKQAHQHAVETLESVGIPRAKDIMNEYPHQLSGGMRQRVVIAMQISCNPSLLIADEPTTALDVTIQKQILKLLKDIQKKTGMGIIFITHDLGVVSKICDRVNVMYAGEIVESAETRDLFNHPKHPYTKGLIESIPKLGHNQERLSSIPGTVPNLNDMPKGCTFSPRCNFVMDRCHAEHPDFYETDNISCRCFLYDQIAEERMSHV</sequence>
<dbReference type="PANTHER" id="PTHR43297">
    <property type="entry name" value="OLIGOPEPTIDE TRANSPORT ATP-BINDING PROTEIN APPD"/>
    <property type="match status" value="1"/>
</dbReference>
<organism evidence="9 10">
    <name type="scientific">Salinicoccus hispanicus</name>
    <dbReference type="NCBI Taxonomy" id="157225"/>
    <lineage>
        <taxon>Bacteria</taxon>
        <taxon>Bacillati</taxon>
        <taxon>Bacillota</taxon>
        <taxon>Bacilli</taxon>
        <taxon>Bacillales</taxon>
        <taxon>Staphylococcaceae</taxon>
        <taxon>Salinicoccus</taxon>
    </lineage>
</organism>
<dbReference type="AlphaFoldDB" id="A0A6N8U125"/>
<dbReference type="InterPro" id="IPR050388">
    <property type="entry name" value="ABC_Ni/Peptide_Import"/>
</dbReference>
<dbReference type="PANTHER" id="PTHR43297:SF2">
    <property type="entry name" value="DIPEPTIDE TRANSPORT ATP-BINDING PROTEIN DPPD"/>
    <property type="match status" value="1"/>
</dbReference>
<dbReference type="OrthoDB" id="9802264at2"/>
<keyword evidence="5" id="KW-0547">Nucleotide-binding</keyword>
<dbReference type="InterPro" id="IPR003593">
    <property type="entry name" value="AAA+_ATPase"/>
</dbReference>
<reference evidence="9 10" key="1">
    <citation type="submission" date="2019-12" db="EMBL/GenBank/DDBJ databases">
        <title>Salinicoccus cyprini sp. nov., isolated from gastro-intestinal tract of mirror carp, Cyprinus carpio var. specularis, collected from Gobind Sagar Reservoir, Himachal Pradesh, India.</title>
        <authorList>
            <person name="Talwar C."/>
            <person name="Singh A.K."/>
            <person name="Lal R."/>
            <person name="Negi R.K."/>
        </authorList>
    </citation>
    <scope>NUCLEOTIDE SEQUENCE [LARGE SCALE GENOMIC DNA]</scope>
    <source>
        <strain evidence="9 10">J-82</strain>
    </source>
</reference>
<evidence type="ECO:0000313" key="9">
    <source>
        <dbReference type="EMBL" id="MXQ51037.1"/>
    </source>
</evidence>
<accession>A0A6N8U125</accession>
<dbReference type="InterPro" id="IPR027417">
    <property type="entry name" value="P-loop_NTPase"/>
</dbReference>
<dbReference type="SMART" id="SM00382">
    <property type="entry name" value="AAA"/>
    <property type="match status" value="1"/>
</dbReference>
<feature type="domain" description="ABC transporter" evidence="8">
    <location>
        <begin position="5"/>
        <end position="256"/>
    </location>
</feature>
<evidence type="ECO:0000313" key="10">
    <source>
        <dbReference type="Proteomes" id="UP000436284"/>
    </source>
</evidence>
<evidence type="ECO:0000256" key="2">
    <source>
        <dbReference type="ARBA" id="ARBA00005417"/>
    </source>
</evidence>
<dbReference type="CDD" id="cd03257">
    <property type="entry name" value="ABC_NikE_OppD_transporters"/>
    <property type="match status" value="1"/>
</dbReference>
<dbReference type="FunFam" id="3.40.50.300:FF:000016">
    <property type="entry name" value="Oligopeptide ABC transporter ATP-binding component"/>
    <property type="match status" value="1"/>
</dbReference>
<dbReference type="NCBIfam" id="TIGR01727">
    <property type="entry name" value="oligo_HPY"/>
    <property type="match status" value="1"/>
</dbReference>
<dbReference type="GO" id="GO:0015833">
    <property type="term" value="P:peptide transport"/>
    <property type="evidence" value="ECO:0007669"/>
    <property type="project" value="InterPro"/>
</dbReference>
<dbReference type="Pfam" id="PF08352">
    <property type="entry name" value="oligo_HPY"/>
    <property type="match status" value="1"/>
</dbReference>
<evidence type="ECO:0000256" key="6">
    <source>
        <dbReference type="ARBA" id="ARBA00022840"/>
    </source>
</evidence>
<dbReference type="RefSeq" id="WP_160654753.1">
    <property type="nucleotide sequence ID" value="NZ_JBHRWU010000001.1"/>
</dbReference>
<dbReference type="InterPro" id="IPR013563">
    <property type="entry name" value="Oligopep_ABC_C"/>
</dbReference>
<evidence type="ECO:0000256" key="7">
    <source>
        <dbReference type="ARBA" id="ARBA00023136"/>
    </source>
</evidence>
<gene>
    <name evidence="9" type="ORF">GQ671_07105</name>
</gene>
<evidence type="ECO:0000256" key="4">
    <source>
        <dbReference type="ARBA" id="ARBA00022475"/>
    </source>
</evidence>
<evidence type="ECO:0000256" key="3">
    <source>
        <dbReference type="ARBA" id="ARBA00022448"/>
    </source>
</evidence>
<dbReference type="InterPro" id="IPR003439">
    <property type="entry name" value="ABC_transporter-like_ATP-bd"/>
</dbReference>
<protein>
    <submittedName>
        <fullName evidence="9">ATP-binding cassette domain-containing protein</fullName>
    </submittedName>
</protein>
<comment type="caution">
    <text evidence="9">The sequence shown here is derived from an EMBL/GenBank/DDBJ whole genome shotgun (WGS) entry which is preliminary data.</text>
</comment>
<keyword evidence="10" id="KW-1185">Reference proteome</keyword>
<dbReference type="InterPro" id="IPR017871">
    <property type="entry name" value="ABC_transporter-like_CS"/>
</dbReference>